<evidence type="ECO:0000259" key="2">
    <source>
        <dbReference type="SMART" id="SM00460"/>
    </source>
</evidence>
<dbReference type="Gene3D" id="3.10.620.30">
    <property type="match status" value="1"/>
</dbReference>
<evidence type="ECO:0000256" key="1">
    <source>
        <dbReference type="SAM" id="Phobius"/>
    </source>
</evidence>
<dbReference type="InterPro" id="IPR038765">
    <property type="entry name" value="Papain-like_cys_pep_sf"/>
</dbReference>
<dbReference type="Proteomes" id="UP000010102">
    <property type="component" value="Chromosome"/>
</dbReference>
<keyword evidence="1" id="KW-1133">Transmembrane helix</keyword>
<dbReference type="PANTHER" id="PTHR42736:SF1">
    <property type="entry name" value="PROTEIN-GLUTAMINE GAMMA-GLUTAMYLTRANSFERASE"/>
    <property type="match status" value="1"/>
</dbReference>
<sequence>MMDFFSKQHIFLITTRYALLVMLICYLPHFLTCPLWLTVLILTTLCYKLISDYFAYPLLDGKIRFIVVIICLFLLKFQYGSIISSGFFIGFLLAFIGLKTIEIHNDRDIRILILCNFYLIFAALIVVQELWIIPYLLIAILANFTLMLKLTAPQASLRQISGRSMKLLLIATPLTVFLFYFFPRIANPLWQVPSLGKSHTGFSEWMEPGSVANLLNDDRTALRIIFKRKAILNGYWRGLTLSRYNGISWNPAWHDSSTFSPLPELTASDDGDYEVIMEPHQKKWLFYLGYPNAAYPQLLFSPNFGLVSHNKDMITQRFAYALRISSSPHSSLTQKDWKLNTQLPKYSNPRIKFWAKKQFAEVNYEPQAFIQFIQNYIKKESFWYTLNPPKLDNENDQMDYFWFDSRKGFCEHYASAVTIVLRAVDIPARVIVGYQGGEWNPLAKYLTIKQYDAHAWVEYWQKDFGWKQLDPTAFISPSRIDPSVLAMRAARTNQQLIIDPSNLNWIQKIKLYMESTRFFIERWLLFYNQDAQYKLLEQIGLKHWNAAMLLQIAILSLVLFIILLGACYQWRQKRTLDPLLREYHLLQKEFCRFNIATQPPATLNKQCKILINKIPNLEETITTFLSHYEKLRLRHRITKTKENKKQTLLLFKNLRRILKQVKI</sequence>
<dbReference type="InterPro" id="IPR052901">
    <property type="entry name" value="Bact_TGase-like"/>
</dbReference>
<dbReference type="SUPFAM" id="SSF54001">
    <property type="entry name" value="Cysteine proteinases"/>
    <property type="match status" value="1"/>
</dbReference>
<dbReference type="PANTHER" id="PTHR42736">
    <property type="entry name" value="PROTEIN-GLUTAMINE GAMMA-GLUTAMYLTRANSFERASE"/>
    <property type="match status" value="1"/>
</dbReference>
<reference evidence="3 4" key="1">
    <citation type="submission" date="2011-07" db="EMBL/GenBank/DDBJ databases">
        <authorList>
            <person name="Genoscope - CEA"/>
        </authorList>
    </citation>
    <scope>NUCLEOTIDE SEQUENCE [LARGE SCALE GENOMIC DNA]</scope>
    <source>
        <strain evidence="4">lorraine</strain>
    </source>
</reference>
<proteinExistence type="predicted"/>
<dbReference type="SMART" id="SM00460">
    <property type="entry name" value="TGc"/>
    <property type="match status" value="1"/>
</dbReference>
<dbReference type="KEGG" id="lpo:LPO_1970"/>
<dbReference type="Pfam" id="PF11992">
    <property type="entry name" value="TgpA_N"/>
    <property type="match status" value="1"/>
</dbReference>
<feature type="transmembrane region" description="Helical" evidence="1">
    <location>
        <begin position="65"/>
        <end position="97"/>
    </location>
</feature>
<feature type="transmembrane region" description="Helical" evidence="1">
    <location>
        <begin position="109"/>
        <end position="126"/>
    </location>
</feature>
<feature type="transmembrane region" description="Helical" evidence="1">
    <location>
        <begin position="544"/>
        <end position="568"/>
    </location>
</feature>
<keyword evidence="1" id="KW-0812">Transmembrane</keyword>
<dbReference type="EMBL" id="FQ958210">
    <property type="protein sequence ID" value="CCD05977.1"/>
    <property type="molecule type" value="Genomic_DNA"/>
</dbReference>
<dbReference type="Pfam" id="PF01841">
    <property type="entry name" value="Transglut_core"/>
    <property type="match status" value="1"/>
</dbReference>
<evidence type="ECO:0000313" key="3">
    <source>
        <dbReference type="EMBL" id="CCD05977.1"/>
    </source>
</evidence>
<feature type="domain" description="Transglutaminase-like" evidence="2">
    <location>
        <begin position="402"/>
        <end position="473"/>
    </location>
</feature>
<feature type="transmembrane region" description="Helical" evidence="1">
    <location>
        <begin position="20"/>
        <end position="45"/>
    </location>
</feature>
<evidence type="ECO:0000313" key="4">
    <source>
        <dbReference type="Proteomes" id="UP000010102"/>
    </source>
</evidence>
<dbReference type="InterPro" id="IPR002931">
    <property type="entry name" value="Transglutaminase-like"/>
</dbReference>
<dbReference type="InterPro" id="IPR021878">
    <property type="entry name" value="TgpA_N"/>
</dbReference>
<organism evidence="3 4">
    <name type="scientific">Legionella pneumophila subsp. pneumophila</name>
    <dbReference type="NCBI Taxonomy" id="91891"/>
    <lineage>
        <taxon>Bacteria</taxon>
        <taxon>Pseudomonadati</taxon>
        <taxon>Pseudomonadota</taxon>
        <taxon>Gammaproteobacteria</taxon>
        <taxon>Legionellales</taxon>
        <taxon>Legionellaceae</taxon>
        <taxon>Legionella</taxon>
    </lineage>
</organism>
<dbReference type="AlphaFoldDB" id="A0AAV2UWW5"/>
<feature type="transmembrane region" description="Helical" evidence="1">
    <location>
        <begin position="164"/>
        <end position="182"/>
    </location>
</feature>
<name>A0AAV2UWW5_LEGPN</name>
<protein>
    <submittedName>
        <fullName evidence="3">Transglutaminase domain protein</fullName>
    </submittedName>
</protein>
<accession>A0AAV2UWW5</accession>
<keyword evidence="1" id="KW-0472">Membrane</keyword>
<feature type="transmembrane region" description="Helical" evidence="1">
    <location>
        <begin position="132"/>
        <end position="152"/>
    </location>
</feature>
<gene>
    <name evidence="3" type="ORF">LPO_1970</name>
</gene>